<dbReference type="Proteomes" id="UP000297839">
    <property type="component" value="Unassembled WGS sequence"/>
</dbReference>
<dbReference type="EMBL" id="SMLK01000009">
    <property type="protein sequence ID" value="TFY97060.1"/>
    <property type="molecule type" value="Genomic_DNA"/>
</dbReference>
<evidence type="ECO:0000313" key="2">
    <source>
        <dbReference type="Proteomes" id="UP000297839"/>
    </source>
</evidence>
<gene>
    <name evidence="1" type="ORF">EZ216_19560</name>
</gene>
<protein>
    <submittedName>
        <fullName evidence="1">Uncharacterized protein</fullName>
    </submittedName>
</protein>
<evidence type="ECO:0000313" key="1">
    <source>
        <dbReference type="EMBL" id="TFY97060.1"/>
    </source>
</evidence>
<name>A0A4Z0BE23_9BURK</name>
<keyword evidence="2" id="KW-1185">Reference proteome</keyword>
<dbReference type="RefSeq" id="WP_135251475.1">
    <property type="nucleotide sequence ID" value="NZ_SMLK01000009.1"/>
</dbReference>
<comment type="caution">
    <text evidence="1">The sequence shown here is derived from an EMBL/GenBank/DDBJ whole genome shotgun (WGS) entry which is preliminary data.</text>
</comment>
<organism evidence="1 2">
    <name type="scientific">Ramlibacter humi</name>
    <dbReference type="NCBI Taxonomy" id="2530451"/>
    <lineage>
        <taxon>Bacteria</taxon>
        <taxon>Pseudomonadati</taxon>
        <taxon>Pseudomonadota</taxon>
        <taxon>Betaproteobacteria</taxon>
        <taxon>Burkholderiales</taxon>
        <taxon>Comamonadaceae</taxon>
        <taxon>Ramlibacter</taxon>
    </lineage>
</organism>
<proteinExistence type="predicted"/>
<sequence>MKPEHKPAQVLATSAFAAVPNAAPAARKAWAVNFTVPAPQAMPSDRLKARAELVRSALCTGGGGGIY</sequence>
<accession>A0A4Z0BE23</accession>
<dbReference type="OrthoDB" id="10006841at2"/>
<dbReference type="AlphaFoldDB" id="A0A4Z0BE23"/>
<reference evidence="1 2" key="1">
    <citation type="submission" date="2019-03" db="EMBL/GenBank/DDBJ databases">
        <title>Ramlibacter sp. 18x22-1, whole genome shotgun sequence.</title>
        <authorList>
            <person name="Zhang X."/>
            <person name="Feng G."/>
            <person name="Zhu H."/>
        </authorList>
    </citation>
    <scope>NUCLEOTIDE SEQUENCE [LARGE SCALE GENOMIC DNA]</scope>
    <source>
        <strain evidence="1 2">18x22-1</strain>
    </source>
</reference>